<dbReference type="InterPro" id="IPR050090">
    <property type="entry name" value="Tyrosine_recombinase_XerCD"/>
</dbReference>
<sequence>MGAEEISVHSLRHSFATHLLEGGVDLRYIQGLLGHKSSKTTEIYTHVSNKDLSQIKSSLDRLFENKKGDSVKR</sequence>
<dbReference type="EMBL" id="MT631598">
    <property type="protein sequence ID" value="QNO54910.1"/>
    <property type="molecule type" value="Genomic_DNA"/>
</dbReference>
<proteinExistence type="predicted"/>
<dbReference type="Pfam" id="PF00589">
    <property type="entry name" value="Phage_integrase"/>
    <property type="match status" value="1"/>
</dbReference>
<keyword evidence="2" id="KW-0238">DNA-binding</keyword>
<organism evidence="5">
    <name type="scientific">Candidatus Methanophaga sp. ANME-1 ERB7</name>
    <dbReference type="NCBI Taxonomy" id="2759913"/>
    <lineage>
        <taxon>Archaea</taxon>
        <taxon>Methanobacteriati</taxon>
        <taxon>Methanobacteriota</taxon>
        <taxon>Stenosarchaea group</taxon>
        <taxon>Methanomicrobia</taxon>
        <taxon>Candidatus Methanophagales</taxon>
        <taxon>Candidatus Methanophagaceae</taxon>
        <taxon>Candidatus Methanophaga</taxon>
    </lineage>
</organism>
<dbReference type="Gene3D" id="1.10.443.10">
    <property type="entry name" value="Intergrase catalytic core"/>
    <property type="match status" value="1"/>
</dbReference>
<evidence type="ECO:0000259" key="4">
    <source>
        <dbReference type="PROSITE" id="PS51898"/>
    </source>
</evidence>
<keyword evidence="3" id="KW-0233">DNA recombination</keyword>
<dbReference type="GO" id="GO:0015074">
    <property type="term" value="P:DNA integration"/>
    <property type="evidence" value="ECO:0007669"/>
    <property type="project" value="UniProtKB-KW"/>
</dbReference>
<dbReference type="SUPFAM" id="SSF56349">
    <property type="entry name" value="DNA breaking-rejoining enzymes"/>
    <property type="match status" value="1"/>
</dbReference>
<reference evidence="5" key="1">
    <citation type="submission" date="2020-06" db="EMBL/GenBank/DDBJ databases">
        <title>Unique genomic features of the anaerobic methanotrophic archaea.</title>
        <authorList>
            <person name="Chadwick G.L."/>
            <person name="Skennerton C.T."/>
            <person name="Laso-Perez R."/>
            <person name="Leu A.O."/>
            <person name="Speth D.R."/>
            <person name="Yu H."/>
            <person name="Morgan-Lang C."/>
            <person name="Hatzenpichler R."/>
            <person name="Goudeau D."/>
            <person name="Malmstrom R."/>
            <person name="Brazelton W.J."/>
            <person name="Woyke T."/>
            <person name="Hallam S.J."/>
            <person name="Tyson G.W."/>
            <person name="Wegener G."/>
            <person name="Boetius A."/>
            <person name="Orphan V."/>
        </authorList>
    </citation>
    <scope>NUCLEOTIDE SEQUENCE</scope>
</reference>
<dbReference type="InterPro" id="IPR002104">
    <property type="entry name" value="Integrase_catalytic"/>
</dbReference>
<dbReference type="GO" id="GO:0006310">
    <property type="term" value="P:DNA recombination"/>
    <property type="evidence" value="ECO:0007669"/>
    <property type="project" value="UniProtKB-KW"/>
</dbReference>
<evidence type="ECO:0000313" key="5">
    <source>
        <dbReference type="EMBL" id="QNO54910.1"/>
    </source>
</evidence>
<keyword evidence="1" id="KW-0229">DNA integration</keyword>
<dbReference type="AlphaFoldDB" id="A0A7G9Z3S6"/>
<dbReference type="PANTHER" id="PTHR30349">
    <property type="entry name" value="PHAGE INTEGRASE-RELATED"/>
    <property type="match status" value="1"/>
</dbReference>
<evidence type="ECO:0000256" key="2">
    <source>
        <dbReference type="ARBA" id="ARBA00023125"/>
    </source>
</evidence>
<gene>
    <name evidence="5" type="primary">xerC</name>
    <name evidence="5" type="ORF">PADEGAKA_00012</name>
</gene>
<protein>
    <submittedName>
        <fullName evidence="5">Tyrosine recombinase XerC</fullName>
    </submittedName>
</protein>
<name>A0A7G9Z3S6_9EURY</name>
<dbReference type="GO" id="GO:0003677">
    <property type="term" value="F:DNA binding"/>
    <property type="evidence" value="ECO:0007669"/>
    <property type="project" value="UniProtKB-KW"/>
</dbReference>
<dbReference type="InterPro" id="IPR013762">
    <property type="entry name" value="Integrase-like_cat_sf"/>
</dbReference>
<evidence type="ECO:0000256" key="1">
    <source>
        <dbReference type="ARBA" id="ARBA00022908"/>
    </source>
</evidence>
<dbReference type="PANTHER" id="PTHR30349:SF41">
    <property type="entry name" value="INTEGRASE_RECOMBINASE PROTEIN MJ0367-RELATED"/>
    <property type="match status" value="1"/>
</dbReference>
<feature type="domain" description="Tyr recombinase" evidence="4">
    <location>
        <begin position="1"/>
        <end position="57"/>
    </location>
</feature>
<dbReference type="PROSITE" id="PS51898">
    <property type="entry name" value="TYR_RECOMBINASE"/>
    <property type="match status" value="1"/>
</dbReference>
<dbReference type="InterPro" id="IPR011010">
    <property type="entry name" value="DNA_brk_join_enz"/>
</dbReference>
<evidence type="ECO:0000256" key="3">
    <source>
        <dbReference type="ARBA" id="ARBA00023172"/>
    </source>
</evidence>
<accession>A0A7G9Z3S6</accession>